<proteinExistence type="predicted"/>
<dbReference type="SMART" id="SM00054">
    <property type="entry name" value="EFh"/>
    <property type="match status" value="3"/>
</dbReference>
<feature type="domain" description="EF-hand" evidence="2">
    <location>
        <begin position="159"/>
        <end position="194"/>
    </location>
</feature>
<dbReference type="PANTHER" id="PTHR23064">
    <property type="entry name" value="TROPONIN"/>
    <property type="match status" value="1"/>
</dbReference>
<dbReference type="PROSITE" id="PS50222">
    <property type="entry name" value="EF_HAND_2"/>
    <property type="match status" value="3"/>
</dbReference>
<evidence type="ECO:0000256" key="1">
    <source>
        <dbReference type="ARBA" id="ARBA00022837"/>
    </source>
</evidence>
<accession>A0A5B7BV85</accession>
<feature type="domain" description="EF-hand" evidence="2">
    <location>
        <begin position="121"/>
        <end position="156"/>
    </location>
</feature>
<reference evidence="3" key="1">
    <citation type="submission" date="2019-08" db="EMBL/GenBank/DDBJ databases">
        <title>Reference gene set and small RNA set construction with multiple tissues from Davidia involucrata Baill.</title>
        <authorList>
            <person name="Yang H."/>
            <person name="Zhou C."/>
            <person name="Li G."/>
            <person name="Wang J."/>
            <person name="Gao P."/>
            <person name="Wang M."/>
            <person name="Wang R."/>
            <person name="Zhao Y."/>
        </authorList>
    </citation>
    <scope>NUCLEOTIDE SEQUENCE</scope>
    <source>
        <tissue evidence="3">Mixed with DoveR01_LX</tissue>
    </source>
</reference>
<dbReference type="InterPro" id="IPR002048">
    <property type="entry name" value="EF_hand_dom"/>
</dbReference>
<evidence type="ECO:0000259" key="2">
    <source>
        <dbReference type="PROSITE" id="PS50222"/>
    </source>
</evidence>
<keyword evidence="1" id="KW-0106">Calcium</keyword>
<protein>
    <submittedName>
        <fullName evidence="3">Putative calcium-binding protein CML21 isoform X2</fullName>
    </submittedName>
</protein>
<dbReference type="Pfam" id="PF13499">
    <property type="entry name" value="EF-hand_7"/>
    <property type="match status" value="2"/>
</dbReference>
<dbReference type="GO" id="GO:0005509">
    <property type="term" value="F:calcium ion binding"/>
    <property type="evidence" value="ECO:0007669"/>
    <property type="project" value="InterPro"/>
</dbReference>
<evidence type="ECO:0000313" key="3">
    <source>
        <dbReference type="EMBL" id="MPA72314.1"/>
    </source>
</evidence>
<feature type="domain" description="EF-hand" evidence="2">
    <location>
        <begin position="53"/>
        <end position="88"/>
    </location>
</feature>
<dbReference type="AlphaFoldDB" id="A0A5B7BV85"/>
<sequence>MGGALGKGDSSKGCIPETKLEAKMVEAMQRRASEGSAMKSFNSIILKFPKIDESLRQCKAIFEQFDEDANGAIDPEELKRCFHKLEINFSEEEINDLFEACDINEDMGMKFNEFIVPNLEATFETLVDTFVFLDKNKDGYVSKSEMVQAINETTTGERSSGRIAMKRFEEMDWDRNGMVNFKEFLFAFTRWVGIDDIEDEEGEENV</sequence>
<dbReference type="InterPro" id="IPR052591">
    <property type="entry name" value="CML21-like"/>
</dbReference>
<organism evidence="3">
    <name type="scientific">Davidia involucrata</name>
    <name type="common">Dove tree</name>
    <dbReference type="NCBI Taxonomy" id="16924"/>
    <lineage>
        <taxon>Eukaryota</taxon>
        <taxon>Viridiplantae</taxon>
        <taxon>Streptophyta</taxon>
        <taxon>Embryophyta</taxon>
        <taxon>Tracheophyta</taxon>
        <taxon>Spermatophyta</taxon>
        <taxon>Magnoliopsida</taxon>
        <taxon>eudicotyledons</taxon>
        <taxon>Gunneridae</taxon>
        <taxon>Pentapetalae</taxon>
        <taxon>asterids</taxon>
        <taxon>Cornales</taxon>
        <taxon>Nyssaceae</taxon>
        <taxon>Davidia</taxon>
    </lineage>
</organism>
<dbReference type="SUPFAM" id="SSF47473">
    <property type="entry name" value="EF-hand"/>
    <property type="match status" value="1"/>
</dbReference>
<name>A0A5B7BV85_DAVIN</name>
<dbReference type="InterPro" id="IPR011992">
    <property type="entry name" value="EF-hand-dom_pair"/>
</dbReference>
<dbReference type="InterPro" id="IPR018247">
    <property type="entry name" value="EF_Hand_1_Ca_BS"/>
</dbReference>
<dbReference type="CDD" id="cd00051">
    <property type="entry name" value="EFh"/>
    <property type="match status" value="1"/>
</dbReference>
<dbReference type="Gene3D" id="1.10.238.10">
    <property type="entry name" value="EF-hand"/>
    <property type="match status" value="1"/>
</dbReference>
<dbReference type="EMBL" id="GHES01041755">
    <property type="protein sequence ID" value="MPA72314.1"/>
    <property type="molecule type" value="Transcribed_RNA"/>
</dbReference>
<gene>
    <name evidence="3" type="ORF">Din_041755</name>
</gene>
<dbReference type="PROSITE" id="PS00018">
    <property type="entry name" value="EF_HAND_1"/>
    <property type="match status" value="2"/>
</dbReference>